<keyword evidence="5" id="KW-1185">Reference proteome</keyword>
<dbReference type="STRING" id="1255043.TVNIR_0701"/>
<dbReference type="PATRIC" id="fig|1255043.3.peg.707"/>
<dbReference type="GO" id="GO:0009103">
    <property type="term" value="P:lipopolysaccharide biosynthetic process"/>
    <property type="evidence" value="ECO:0007669"/>
    <property type="project" value="TreeGrafter"/>
</dbReference>
<dbReference type="AlphaFoldDB" id="L0DVN9"/>
<dbReference type="CDD" id="cd03794">
    <property type="entry name" value="GT4_WbuB-like"/>
    <property type="match status" value="1"/>
</dbReference>
<gene>
    <name evidence="4" type="primary">wbjE [H]</name>
    <name evidence="4" type="ordered locus">TVNIR_0701</name>
</gene>
<evidence type="ECO:0000259" key="2">
    <source>
        <dbReference type="Pfam" id="PF00534"/>
    </source>
</evidence>
<dbReference type="GO" id="GO:0016757">
    <property type="term" value="F:glycosyltransferase activity"/>
    <property type="evidence" value="ECO:0007669"/>
    <property type="project" value="InterPro"/>
</dbReference>
<keyword evidence="1" id="KW-0808">Transferase</keyword>
<dbReference type="Pfam" id="PF00534">
    <property type="entry name" value="Glycos_transf_1"/>
    <property type="match status" value="1"/>
</dbReference>
<dbReference type="eggNOG" id="COG0438">
    <property type="taxonomic scope" value="Bacteria"/>
</dbReference>
<dbReference type="PANTHER" id="PTHR46401">
    <property type="entry name" value="GLYCOSYLTRANSFERASE WBBK-RELATED"/>
    <property type="match status" value="1"/>
</dbReference>
<organism evidence="4 5">
    <name type="scientific">Thioalkalivibrio nitratireducens (strain DSM 14787 / UNIQEM 213 / ALEN2)</name>
    <dbReference type="NCBI Taxonomy" id="1255043"/>
    <lineage>
        <taxon>Bacteria</taxon>
        <taxon>Pseudomonadati</taxon>
        <taxon>Pseudomonadota</taxon>
        <taxon>Gammaproteobacteria</taxon>
        <taxon>Chromatiales</taxon>
        <taxon>Ectothiorhodospiraceae</taxon>
        <taxon>Thioalkalivibrio</taxon>
    </lineage>
</organism>
<evidence type="ECO:0000256" key="1">
    <source>
        <dbReference type="ARBA" id="ARBA00022679"/>
    </source>
</evidence>
<sequence length="406" mass="45960">MTDVRFFNTYEPVSPFYRDLIPLLSARGLDAEVVLSSREYRAGRKPLEESLGSDRVGIRRIRAGRGVVLGRSQKLWAMLTYVIGAAGSSLFGPRARLNFFLTQPPLFSLWGLVLRWLRRQPYCCLVMDVYPDVAVRDGLLKAGGLATRFLTYVSRSVLRRADAVIVIGRCMRERMEQHGIASERLHLVPNWVNDAEVQPVEHERNALRKELGLEGKFVVLYSGNMGVSHFLDDILETARRLWELPDLVFVFIGDGPRRREVVGWQERFDLKNIRLLPFQPTERLAESLSLGDVHFLSLRAGFEGLVVPSKAYGALGAGRPILYQGESTGEIARMIEEERIGSVVPLNSPDSLTSVLRRYYDHPTLAANEGQRALELNRQKYGRQHAVSEYLRLIEKLLGKDVDQGN</sequence>
<dbReference type="KEGG" id="tni:TVNIR_0701"/>
<dbReference type="EMBL" id="CP003989">
    <property type="protein sequence ID" value="AGA32396.1"/>
    <property type="molecule type" value="Genomic_DNA"/>
</dbReference>
<dbReference type="RefSeq" id="WP_015257546.1">
    <property type="nucleotide sequence ID" value="NC_019902.2"/>
</dbReference>
<name>L0DVN9_THIND</name>
<dbReference type="Proteomes" id="UP000010809">
    <property type="component" value="Chromosome"/>
</dbReference>
<dbReference type="PANTHER" id="PTHR46401:SF2">
    <property type="entry name" value="GLYCOSYLTRANSFERASE WBBK-RELATED"/>
    <property type="match status" value="1"/>
</dbReference>
<dbReference type="InterPro" id="IPR028098">
    <property type="entry name" value="Glyco_trans_4-like_N"/>
</dbReference>
<dbReference type="InterPro" id="IPR001296">
    <property type="entry name" value="Glyco_trans_1"/>
</dbReference>
<dbReference type="Pfam" id="PF13579">
    <property type="entry name" value="Glyco_trans_4_4"/>
    <property type="match status" value="1"/>
</dbReference>
<evidence type="ECO:0000259" key="3">
    <source>
        <dbReference type="Pfam" id="PF13579"/>
    </source>
</evidence>
<evidence type="ECO:0000313" key="5">
    <source>
        <dbReference type="Proteomes" id="UP000010809"/>
    </source>
</evidence>
<dbReference type="Gene3D" id="3.40.50.2000">
    <property type="entry name" value="Glycogen Phosphorylase B"/>
    <property type="match status" value="2"/>
</dbReference>
<reference evidence="4" key="1">
    <citation type="submission" date="2015-12" db="EMBL/GenBank/DDBJ databases">
        <authorList>
            <person name="Tikhonova T.V."/>
            <person name="Pavlov A.R."/>
            <person name="Beletsky A.V."/>
            <person name="Mardanov A.V."/>
            <person name="Sorokin D.Y."/>
            <person name="Ravin N.V."/>
            <person name="Popov V.O."/>
        </authorList>
    </citation>
    <scope>NUCLEOTIDE SEQUENCE</scope>
    <source>
        <strain evidence="4">DSM 14787</strain>
    </source>
</reference>
<feature type="domain" description="Glycosyltransferase subfamily 4-like N-terminal" evidence="3">
    <location>
        <begin position="18"/>
        <end position="191"/>
    </location>
</feature>
<accession>L0DVN9</accession>
<proteinExistence type="predicted"/>
<feature type="domain" description="Glycosyl transferase family 1" evidence="2">
    <location>
        <begin position="204"/>
        <end position="372"/>
    </location>
</feature>
<dbReference type="HOGENOM" id="CLU_009583_11_0_6"/>
<protein>
    <submittedName>
        <fullName evidence="4">Glycosyltransferase</fullName>
    </submittedName>
</protein>
<evidence type="ECO:0000313" key="4">
    <source>
        <dbReference type="EMBL" id="AGA32396.1"/>
    </source>
</evidence>
<dbReference type="SUPFAM" id="SSF53756">
    <property type="entry name" value="UDP-Glycosyltransferase/glycogen phosphorylase"/>
    <property type="match status" value="1"/>
</dbReference>